<dbReference type="InterPro" id="IPR029069">
    <property type="entry name" value="HotDog_dom_sf"/>
</dbReference>
<gene>
    <name evidence="4" type="ORF">BN869_000000340_1</name>
</gene>
<evidence type="ECO:0000256" key="2">
    <source>
        <dbReference type="ARBA" id="ARBA00022801"/>
    </source>
</evidence>
<accession>A0A0B7JNM3</accession>
<dbReference type="InterPro" id="IPR006683">
    <property type="entry name" value="Thioestr_dom"/>
</dbReference>
<evidence type="ECO:0000259" key="3">
    <source>
        <dbReference type="Pfam" id="PF03061"/>
    </source>
</evidence>
<dbReference type="NCBIfam" id="TIGR00369">
    <property type="entry name" value="unchar_dom_1"/>
    <property type="match status" value="1"/>
</dbReference>
<dbReference type="PANTHER" id="PTHR21660">
    <property type="entry name" value="THIOESTERASE SUPERFAMILY MEMBER-RELATED"/>
    <property type="match status" value="1"/>
</dbReference>
<protein>
    <recommendedName>
        <fullName evidence="3">Thioesterase domain-containing protein</fullName>
    </recommendedName>
</protein>
<dbReference type="Pfam" id="PF03061">
    <property type="entry name" value="4HBT"/>
    <property type="match status" value="1"/>
</dbReference>
<evidence type="ECO:0000313" key="4">
    <source>
        <dbReference type="EMBL" id="CEO44285.1"/>
    </source>
</evidence>
<proteinExistence type="inferred from homology"/>
<dbReference type="CDD" id="cd03443">
    <property type="entry name" value="PaaI_thioesterase"/>
    <property type="match status" value="1"/>
</dbReference>
<keyword evidence="2" id="KW-0378">Hydrolase</keyword>
<comment type="similarity">
    <text evidence="1">Belongs to the thioesterase PaaI family.</text>
</comment>
<reference evidence="4" key="1">
    <citation type="submission" date="2015-01" db="EMBL/GenBank/DDBJ databases">
        <authorList>
            <person name="Durling Mikael"/>
        </authorList>
    </citation>
    <scope>NUCLEOTIDE SEQUENCE</scope>
</reference>
<dbReference type="InterPro" id="IPR039298">
    <property type="entry name" value="ACOT13"/>
</dbReference>
<organism evidence="4">
    <name type="scientific">Bionectria ochroleuca</name>
    <name type="common">Gliocladium roseum</name>
    <dbReference type="NCBI Taxonomy" id="29856"/>
    <lineage>
        <taxon>Eukaryota</taxon>
        <taxon>Fungi</taxon>
        <taxon>Dikarya</taxon>
        <taxon>Ascomycota</taxon>
        <taxon>Pezizomycotina</taxon>
        <taxon>Sordariomycetes</taxon>
        <taxon>Hypocreomycetidae</taxon>
        <taxon>Hypocreales</taxon>
        <taxon>Bionectriaceae</taxon>
        <taxon>Clonostachys</taxon>
    </lineage>
</organism>
<dbReference type="GO" id="GO:0047617">
    <property type="term" value="F:fatty acyl-CoA hydrolase activity"/>
    <property type="evidence" value="ECO:0007669"/>
    <property type="project" value="InterPro"/>
</dbReference>
<sequence>MAKEDSPPEAAKPKLASDLPKELIEKKIQEWLENNVVRDFKGKDWTSSLLPYISLVDLTLELPHPSITFSYTVQPEHCNQLKNLHGGCASTLFDFSTSMAIVLVSRPDFWNYLGVSRTLNVTYLRPVPSGTEVLVHNEIVQIGKKMTTLRGTMRRRSDGTLLAICEHGKVNVDFGSKI</sequence>
<dbReference type="SUPFAM" id="SSF54637">
    <property type="entry name" value="Thioesterase/thiol ester dehydrase-isomerase"/>
    <property type="match status" value="1"/>
</dbReference>
<dbReference type="EMBL" id="CDPU01000001">
    <property type="protein sequence ID" value="CEO44285.1"/>
    <property type="molecule type" value="Genomic_DNA"/>
</dbReference>
<dbReference type="Gene3D" id="3.10.129.10">
    <property type="entry name" value="Hotdog Thioesterase"/>
    <property type="match status" value="1"/>
</dbReference>
<feature type="domain" description="Thioesterase" evidence="3">
    <location>
        <begin position="82"/>
        <end position="160"/>
    </location>
</feature>
<dbReference type="InterPro" id="IPR003736">
    <property type="entry name" value="PAAI_dom"/>
</dbReference>
<name>A0A0B7JNM3_BIOOC</name>
<evidence type="ECO:0000256" key="1">
    <source>
        <dbReference type="ARBA" id="ARBA00008324"/>
    </source>
</evidence>
<dbReference type="PANTHER" id="PTHR21660:SF1">
    <property type="entry name" value="ACYL-COENZYME A THIOESTERASE 13"/>
    <property type="match status" value="1"/>
</dbReference>
<dbReference type="AlphaFoldDB" id="A0A0B7JNM3"/>